<dbReference type="InterPro" id="IPR018376">
    <property type="entry name" value="Enoyl-CoA_hyd/isom_CS"/>
</dbReference>
<protein>
    <recommendedName>
        <fullName evidence="3">enoyl-CoA hydratase</fullName>
        <ecNumber evidence="3">4.2.1.17</ecNumber>
    </recommendedName>
</protein>
<dbReference type="eggNOG" id="COG1250">
    <property type="taxonomic scope" value="Bacteria"/>
</dbReference>
<feature type="domain" description="3-hydroxyacyl-CoA dehydrogenase C-terminal" evidence="11">
    <location>
        <begin position="196"/>
        <end position="295"/>
    </location>
</feature>
<keyword evidence="14" id="KW-1185">Reference proteome</keyword>
<dbReference type="AlphaFoldDB" id="A0A0W0YQS2"/>
<sequence>MMQEPFFIKKVAVLGAGVMGAQIAAHCVNAGIETLLFDLAAKEGPANGLIDKAIANLGKLKPAPLATPQSAALLQARNYKENLADLSSCDLVIEAIAERLDWKEDLYKQISPYLSEKTVLVSNTSGLSINSLCDVLPEQHRHNFCGVHFFNPPRYMHLAELIPAKTTSPHLLDNLETWLTSHLGKGVVRAKDTPNFIANRIGVFSLLTTLHHTMAMDMGLDEVDALTGPLLGRPKSATFRTMDVVGLDTMQHVIHTMQEQLKDDPWHECFNLPEWLTTLIKEGHLGQKSGQGIYRKNGKIIEVYDIKTGEYRPSQATVSDEVKSIMKNTDPVSRMQNLIQSSNKQAKFLAACFRDLFHYCAYHLEQIADNVRDVDLAIRWGFGWMQGPFETWQLADLGKMVDFINQSINAHTALSDAKLPAWLEQIKAFYTDEGAYSPHKKAYQARSKLAVYKRQFFPDRVLKEPAFHTEIIYENEGVCLSYLKDDIAMLNFKSKANTIGQSVFDGLIAALEIAEKQCQGLIIYQSDAGNFSSGADLREVSKLIQEDKMQALDGMIAQFQQVAMRLKYSSIPTVAALRGRALGGGCELMMQCDAVVAAFESYPGLVEVGVGLIPAGGGCKEMAIRAANQAQQADLMLFIQTYFQQIATAQVAGSATEAMQMGYLKHTDTVIMHADEVLYAALAKVKAMQAANYLPPIKKTFKIAGIEGHARLQAGLVNWLEGGFISKHDYFLANELAKVLCGGNLNQGTLVDEQWLLKLEREAFIKLADTPLTQARINALLETGKPLRN</sequence>
<name>A0A0W0YQS2_9GAMM</name>
<dbReference type="EC" id="4.2.1.17" evidence="3"/>
<evidence type="ECO:0000256" key="7">
    <source>
        <dbReference type="ARBA" id="ARBA00023027"/>
    </source>
</evidence>
<comment type="pathway">
    <text evidence="1">Lipid metabolism; fatty acid beta-oxidation.</text>
</comment>
<proteinExistence type="inferred from homology"/>
<dbReference type="Gene3D" id="3.90.226.10">
    <property type="entry name" value="2-enoyl-CoA Hydratase, Chain A, domain 1"/>
    <property type="match status" value="1"/>
</dbReference>
<evidence type="ECO:0000259" key="12">
    <source>
        <dbReference type="Pfam" id="PF02737"/>
    </source>
</evidence>
<dbReference type="InterPro" id="IPR001753">
    <property type="entry name" value="Enoyl-CoA_hydra/iso"/>
</dbReference>
<comment type="similarity">
    <text evidence="2">In the N-terminal section; belongs to the enoyl-CoA hydratase/isomerase family.</text>
</comment>
<keyword evidence="5" id="KW-0442">Lipid degradation</keyword>
<dbReference type="Pfam" id="PF00725">
    <property type="entry name" value="3HCDH"/>
    <property type="match status" value="1"/>
</dbReference>
<dbReference type="GO" id="GO:0006635">
    <property type="term" value="P:fatty acid beta-oxidation"/>
    <property type="evidence" value="ECO:0007669"/>
    <property type="project" value="UniProtKB-UniPathway"/>
</dbReference>
<evidence type="ECO:0000259" key="11">
    <source>
        <dbReference type="Pfam" id="PF00725"/>
    </source>
</evidence>
<dbReference type="STRING" id="1122169.Lsha_1903"/>
<dbReference type="InterPro" id="IPR008927">
    <property type="entry name" value="6-PGluconate_DH-like_C_sf"/>
</dbReference>
<organism evidence="13 14">
    <name type="scientific">Legionella shakespearei DSM 23087</name>
    <dbReference type="NCBI Taxonomy" id="1122169"/>
    <lineage>
        <taxon>Bacteria</taxon>
        <taxon>Pseudomonadati</taxon>
        <taxon>Pseudomonadota</taxon>
        <taxon>Gammaproteobacteria</taxon>
        <taxon>Legionellales</taxon>
        <taxon>Legionellaceae</taxon>
        <taxon>Legionella</taxon>
    </lineage>
</organism>
<keyword evidence="7" id="KW-0520">NAD</keyword>
<keyword evidence="6" id="KW-0560">Oxidoreductase</keyword>
<dbReference type="PROSITE" id="PS00166">
    <property type="entry name" value="ENOYL_COA_HYDRATASE"/>
    <property type="match status" value="1"/>
</dbReference>
<dbReference type="InterPro" id="IPR036291">
    <property type="entry name" value="NAD(P)-bd_dom_sf"/>
</dbReference>
<dbReference type="InterPro" id="IPR029045">
    <property type="entry name" value="ClpP/crotonase-like_dom_sf"/>
</dbReference>
<reference evidence="13 14" key="1">
    <citation type="submission" date="2015-11" db="EMBL/GenBank/DDBJ databases">
        <title>Genomic analysis of 38 Legionella species identifies large and diverse effector repertoires.</title>
        <authorList>
            <person name="Burstein D."/>
            <person name="Amaro F."/>
            <person name="Zusman T."/>
            <person name="Lifshitz Z."/>
            <person name="Cohen O."/>
            <person name="Gilbert J.A."/>
            <person name="Pupko T."/>
            <person name="Shuman H.A."/>
            <person name="Segal G."/>
        </authorList>
    </citation>
    <scope>NUCLEOTIDE SEQUENCE [LARGE SCALE GENOMIC DNA]</scope>
    <source>
        <strain evidence="13 14">ATCC 49655</strain>
    </source>
</reference>
<evidence type="ECO:0000256" key="9">
    <source>
        <dbReference type="ARBA" id="ARBA00049556"/>
    </source>
</evidence>
<dbReference type="Gene3D" id="3.40.50.720">
    <property type="entry name" value="NAD(P)-binding Rossmann-like Domain"/>
    <property type="match status" value="1"/>
</dbReference>
<dbReference type="EMBL" id="LNYW01000049">
    <property type="protein sequence ID" value="KTD59207.1"/>
    <property type="molecule type" value="Genomic_DNA"/>
</dbReference>
<dbReference type="SUPFAM" id="SSF52096">
    <property type="entry name" value="ClpP/crotonase"/>
    <property type="match status" value="1"/>
</dbReference>
<evidence type="ECO:0000256" key="4">
    <source>
        <dbReference type="ARBA" id="ARBA00022832"/>
    </source>
</evidence>
<dbReference type="InterPro" id="IPR006108">
    <property type="entry name" value="3HC_DH_C"/>
</dbReference>
<dbReference type="SUPFAM" id="SSF48179">
    <property type="entry name" value="6-phosphogluconate dehydrogenase C-terminal domain-like"/>
    <property type="match status" value="2"/>
</dbReference>
<keyword evidence="4" id="KW-0276">Fatty acid metabolism</keyword>
<keyword evidence="8" id="KW-0443">Lipid metabolism</keyword>
<accession>A0A0W0YQS2</accession>
<dbReference type="Pfam" id="PF00378">
    <property type="entry name" value="ECH_1"/>
    <property type="match status" value="1"/>
</dbReference>
<evidence type="ECO:0000313" key="14">
    <source>
        <dbReference type="Proteomes" id="UP000054600"/>
    </source>
</evidence>
<evidence type="ECO:0000256" key="1">
    <source>
        <dbReference type="ARBA" id="ARBA00005005"/>
    </source>
</evidence>
<evidence type="ECO:0000256" key="2">
    <source>
        <dbReference type="ARBA" id="ARBA00008750"/>
    </source>
</evidence>
<dbReference type="Proteomes" id="UP000054600">
    <property type="component" value="Unassembled WGS sequence"/>
</dbReference>
<dbReference type="PANTHER" id="PTHR48075:SF7">
    <property type="entry name" value="3-HYDROXYACYL-COA DEHYDROGENASE-RELATED"/>
    <property type="match status" value="1"/>
</dbReference>
<comment type="caution">
    <text evidence="13">The sequence shown here is derived from an EMBL/GenBank/DDBJ whole genome shotgun (WGS) entry which is preliminary data.</text>
</comment>
<feature type="domain" description="3-hydroxyacyl-CoA dehydrogenase NAD binding" evidence="12">
    <location>
        <begin position="10"/>
        <end position="193"/>
    </location>
</feature>
<evidence type="ECO:0000256" key="10">
    <source>
        <dbReference type="RuleBase" id="RU003707"/>
    </source>
</evidence>
<comment type="catalytic activity">
    <reaction evidence="9">
        <text>a (3S)-3-hydroxyacyl-CoA + NAD(+) = a 3-oxoacyl-CoA + NADH + H(+)</text>
        <dbReference type="Rhea" id="RHEA:22432"/>
        <dbReference type="ChEBI" id="CHEBI:15378"/>
        <dbReference type="ChEBI" id="CHEBI:57318"/>
        <dbReference type="ChEBI" id="CHEBI:57540"/>
        <dbReference type="ChEBI" id="CHEBI:57945"/>
        <dbReference type="ChEBI" id="CHEBI:90726"/>
        <dbReference type="EC" id="1.1.1.35"/>
    </reaction>
</comment>
<evidence type="ECO:0000256" key="6">
    <source>
        <dbReference type="ARBA" id="ARBA00023002"/>
    </source>
</evidence>
<dbReference type="Gene3D" id="1.10.1040.50">
    <property type="match status" value="1"/>
</dbReference>
<dbReference type="SUPFAM" id="SSF51735">
    <property type="entry name" value="NAD(P)-binding Rossmann-fold domains"/>
    <property type="match status" value="1"/>
</dbReference>
<dbReference type="InterPro" id="IPR006176">
    <property type="entry name" value="3-OHacyl-CoA_DH_NAD-bd"/>
</dbReference>
<dbReference type="GO" id="GO:0004300">
    <property type="term" value="F:enoyl-CoA hydratase activity"/>
    <property type="evidence" value="ECO:0007669"/>
    <property type="project" value="UniProtKB-EC"/>
</dbReference>
<comment type="similarity">
    <text evidence="10">Belongs to the enoyl-CoA hydratase/isomerase family.</text>
</comment>
<evidence type="ECO:0000256" key="5">
    <source>
        <dbReference type="ARBA" id="ARBA00022963"/>
    </source>
</evidence>
<dbReference type="PANTHER" id="PTHR48075">
    <property type="entry name" value="3-HYDROXYACYL-COA DEHYDROGENASE FAMILY PROTEIN"/>
    <property type="match status" value="1"/>
</dbReference>
<dbReference type="PATRIC" id="fig|1122169.6.peg.2179"/>
<evidence type="ECO:0000313" key="13">
    <source>
        <dbReference type="EMBL" id="KTD59207.1"/>
    </source>
</evidence>
<evidence type="ECO:0000256" key="8">
    <source>
        <dbReference type="ARBA" id="ARBA00023098"/>
    </source>
</evidence>
<dbReference type="eggNOG" id="COG1024">
    <property type="taxonomic scope" value="Bacteria"/>
</dbReference>
<dbReference type="GO" id="GO:0003857">
    <property type="term" value="F:(3S)-3-hydroxyacyl-CoA dehydrogenase (NAD+) activity"/>
    <property type="evidence" value="ECO:0007669"/>
    <property type="project" value="UniProtKB-EC"/>
</dbReference>
<gene>
    <name evidence="13" type="primary">fadB</name>
    <name evidence="13" type="ORF">Lsha_1903</name>
</gene>
<dbReference type="GO" id="GO:0070403">
    <property type="term" value="F:NAD+ binding"/>
    <property type="evidence" value="ECO:0007669"/>
    <property type="project" value="InterPro"/>
</dbReference>
<dbReference type="UniPathway" id="UPA00659"/>
<dbReference type="CDD" id="cd06558">
    <property type="entry name" value="crotonase-like"/>
    <property type="match status" value="1"/>
</dbReference>
<evidence type="ECO:0000256" key="3">
    <source>
        <dbReference type="ARBA" id="ARBA00012076"/>
    </source>
</evidence>
<dbReference type="Pfam" id="PF02737">
    <property type="entry name" value="3HCDH_N"/>
    <property type="match status" value="1"/>
</dbReference>